<reference evidence="6 7" key="1">
    <citation type="submission" date="2015-04" db="EMBL/GenBank/DDBJ databases">
        <title>Lasius niger genome sequencing.</title>
        <authorList>
            <person name="Konorov E.A."/>
            <person name="Nikitin M.A."/>
            <person name="Kirill M.V."/>
            <person name="Chang P."/>
        </authorList>
    </citation>
    <scope>NUCLEOTIDE SEQUENCE [LARGE SCALE GENOMIC DNA]</scope>
    <source>
        <tissue evidence="6">Whole</tissue>
    </source>
</reference>
<dbReference type="AlphaFoldDB" id="A0A0J7K575"/>
<evidence type="ECO:0000313" key="7">
    <source>
        <dbReference type="Proteomes" id="UP000036403"/>
    </source>
</evidence>
<feature type="domain" description="Reverse transcriptase/retrotransposon-derived protein RNase H-like" evidence="5">
    <location>
        <begin position="20"/>
        <end position="113"/>
    </location>
</feature>
<evidence type="ECO:0000313" key="6">
    <source>
        <dbReference type="EMBL" id="KMQ85487.1"/>
    </source>
</evidence>
<keyword evidence="3" id="KW-0255">Endonuclease</keyword>
<protein>
    <submittedName>
        <fullName evidence="6">Pol</fullName>
    </submittedName>
</protein>
<dbReference type="InterPro" id="IPR043128">
    <property type="entry name" value="Rev_trsase/Diguanyl_cyclase"/>
</dbReference>
<organism evidence="6 7">
    <name type="scientific">Lasius niger</name>
    <name type="common">Black garden ant</name>
    <dbReference type="NCBI Taxonomy" id="67767"/>
    <lineage>
        <taxon>Eukaryota</taxon>
        <taxon>Metazoa</taxon>
        <taxon>Ecdysozoa</taxon>
        <taxon>Arthropoda</taxon>
        <taxon>Hexapoda</taxon>
        <taxon>Insecta</taxon>
        <taxon>Pterygota</taxon>
        <taxon>Neoptera</taxon>
        <taxon>Endopterygota</taxon>
        <taxon>Hymenoptera</taxon>
        <taxon>Apocrita</taxon>
        <taxon>Aculeata</taxon>
        <taxon>Formicoidea</taxon>
        <taxon>Formicidae</taxon>
        <taxon>Formicinae</taxon>
        <taxon>Lasius</taxon>
        <taxon>Lasius</taxon>
    </lineage>
</organism>
<dbReference type="InterPro" id="IPR043502">
    <property type="entry name" value="DNA/RNA_pol_sf"/>
</dbReference>
<evidence type="ECO:0000256" key="2">
    <source>
        <dbReference type="ARBA" id="ARBA00022722"/>
    </source>
</evidence>
<keyword evidence="2" id="KW-0540">Nuclease</keyword>
<dbReference type="PANTHER" id="PTHR37984">
    <property type="entry name" value="PROTEIN CBG26694"/>
    <property type="match status" value="1"/>
</dbReference>
<keyword evidence="1" id="KW-0548">Nucleotidyltransferase</keyword>
<evidence type="ECO:0000256" key="3">
    <source>
        <dbReference type="ARBA" id="ARBA00022759"/>
    </source>
</evidence>
<evidence type="ECO:0000256" key="4">
    <source>
        <dbReference type="ARBA" id="ARBA00022918"/>
    </source>
</evidence>
<keyword evidence="3" id="KW-0378">Hydrolase</keyword>
<evidence type="ECO:0000259" key="5">
    <source>
        <dbReference type="Pfam" id="PF17919"/>
    </source>
</evidence>
<sequence length="114" mass="13181">MATISESLRSLTRKSEPFVWGKAQRVAFQTLKEKLIESETLGIYNPDARTRVVADASPVGIGCVLAQEQKQQWRVISYASWSLTDYERKYSQTEKEALALVYACERFKYWLFGY</sequence>
<gene>
    <name evidence="6" type="ORF">RF55_15938</name>
</gene>
<dbReference type="STRING" id="67767.A0A0J7K575"/>
<dbReference type="GO" id="GO:0004519">
    <property type="term" value="F:endonuclease activity"/>
    <property type="evidence" value="ECO:0007669"/>
    <property type="project" value="UniProtKB-KW"/>
</dbReference>
<name>A0A0J7K575_LASNI</name>
<dbReference type="Proteomes" id="UP000036403">
    <property type="component" value="Unassembled WGS sequence"/>
</dbReference>
<dbReference type="Pfam" id="PF17919">
    <property type="entry name" value="RT_RNaseH_2"/>
    <property type="match status" value="1"/>
</dbReference>
<evidence type="ECO:0000256" key="1">
    <source>
        <dbReference type="ARBA" id="ARBA00022695"/>
    </source>
</evidence>
<dbReference type="Gene3D" id="3.30.70.270">
    <property type="match status" value="1"/>
</dbReference>
<dbReference type="PaxDb" id="67767-A0A0J7K575"/>
<dbReference type="InterPro" id="IPR041577">
    <property type="entry name" value="RT_RNaseH_2"/>
</dbReference>
<dbReference type="OrthoDB" id="7615906at2759"/>
<keyword evidence="1" id="KW-0808">Transferase</keyword>
<dbReference type="FunFam" id="3.10.20.370:FF:000001">
    <property type="entry name" value="Retrovirus-related Pol polyprotein from transposon 17.6-like protein"/>
    <property type="match status" value="1"/>
</dbReference>
<dbReference type="GO" id="GO:0003964">
    <property type="term" value="F:RNA-directed DNA polymerase activity"/>
    <property type="evidence" value="ECO:0007669"/>
    <property type="project" value="UniProtKB-KW"/>
</dbReference>
<keyword evidence="4" id="KW-0695">RNA-directed DNA polymerase</keyword>
<dbReference type="EMBL" id="LBMM01013762">
    <property type="protein sequence ID" value="KMQ85487.1"/>
    <property type="molecule type" value="Genomic_DNA"/>
</dbReference>
<dbReference type="InterPro" id="IPR050951">
    <property type="entry name" value="Retrovirus_Pol_polyprotein"/>
</dbReference>
<dbReference type="SUPFAM" id="SSF56672">
    <property type="entry name" value="DNA/RNA polymerases"/>
    <property type="match status" value="1"/>
</dbReference>
<proteinExistence type="predicted"/>
<dbReference type="PANTHER" id="PTHR37984:SF11">
    <property type="entry name" value="INTEGRASE CATALYTIC DOMAIN-CONTAINING PROTEIN"/>
    <property type="match status" value="1"/>
</dbReference>
<comment type="caution">
    <text evidence="6">The sequence shown here is derived from an EMBL/GenBank/DDBJ whole genome shotgun (WGS) entry which is preliminary data.</text>
</comment>
<keyword evidence="7" id="KW-1185">Reference proteome</keyword>
<accession>A0A0J7K575</accession>